<sequence>MGRIYLHSSMSDSRQWRALHNDFDGVLHDFYGYGEAPPAPPGPFSFAVEAARIPLNTAMTLIGHSYGAAASLHLASLHSQQARLLCLYEPVAFWLLPEESTERQEAETLARRMAGVDAATAARTFVNYWSGEGAFESLPARSQQKLASQAPKVMKDFEALIGEQSDPSNITAPMLLMVGKHSPASSRAVAFELARRLPQAELVEVDAGHMGPIQAPDKVLPVMADFLRRYG</sequence>
<dbReference type="GO" id="GO:0016020">
    <property type="term" value="C:membrane"/>
    <property type="evidence" value="ECO:0007669"/>
    <property type="project" value="TreeGrafter"/>
</dbReference>
<evidence type="ECO:0000259" key="1">
    <source>
        <dbReference type="Pfam" id="PF12697"/>
    </source>
</evidence>
<reference evidence="2 3" key="1">
    <citation type="submission" date="2018-11" db="EMBL/GenBank/DDBJ databases">
        <title>Genomic Encyclopedia of Type Strains, Phase IV (KMG-IV): sequencing the most valuable type-strain genomes for metagenomic binning, comparative biology and taxonomic classification.</title>
        <authorList>
            <person name="Goeker M."/>
        </authorList>
    </citation>
    <scope>NUCLEOTIDE SEQUENCE [LARGE SCALE GENOMIC DNA]</scope>
    <source>
        <strain evidence="2 3">DSM 21945</strain>
    </source>
</reference>
<dbReference type="Gene3D" id="3.40.50.1820">
    <property type="entry name" value="alpha/beta hydrolase"/>
    <property type="match status" value="1"/>
</dbReference>
<evidence type="ECO:0000313" key="2">
    <source>
        <dbReference type="EMBL" id="ROQ30129.1"/>
    </source>
</evidence>
<organism evidence="2 3">
    <name type="scientific">Gallaecimonas pentaromativorans</name>
    <dbReference type="NCBI Taxonomy" id="584787"/>
    <lineage>
        <taxon>Bacteria</taxon>
        <taxon>Pseudomonadati</taxon>
        <taxon>Pseudomonadota</taxon>
        <taxon>Gammaproteobacteria</taxon>
        <taxon>Enterobacterales</taxon>
        <taxon>Gallaecimonadaceae</taxon>
        <taxon>Gallaecimonas</taxon>
    </lineage>
</organism>
<dbReference type="SUPFAM" id="SSF53474">
    <property type="entry name" value="alpha/beta-Hydrolases"/>
    <property type="match status" value="1"/>
</dbReference>
<evidence type="ECO:0000313" key="3">
    <source>
        <dbReference type="Proteomes" id="UP000268033"/>
    </source>
</evidence>
<dbReference type="Proteomes" id="UP000268033">
    <property type="component" value="Unassembled WGS sequence"/>
</dbReference>
<dbReference type="STRING" id="584787.GCA_001247655_00460"/>
<proteinExistence type="predicted"/>
<dbReference type="RefSeq" id="WP_123420907.1">
    <property type="nucleotide sequence ID" value="NZ_JBLXEP010000004.1"/>
</dbReference>
<name>A0A3N1PPL6_9GAMM</name>
<dbReference type="InterPro" id="IPR029058">
    <property type="entry name" value="AB_hydrolase_fold"/>
</dbReference>
<comment type="caution">
    <text evidence="2">The sequence shown here is derived from an EMBL/GenBank/DDBJ whole genome shotgun (WGS) entry which is preliminary data.</text>
</comment>
<accession>A0A3N1PPL6</accession>
<dbReference type="InterPro" id="IPR050266">
    <property type="entry name" value="AB_hydrolase_sf"/>
</dbReference>
<feature type="domain" description="AB hydrolase-1" evidence="1">
    <location>
        <begin position="6"/>
        <end position="220"/>
    </location>
</feature>
<dbReference type="PANTHER" id="PTHR43798">
    <property type="entry name" value="MONOACYLGLYCEROL LIPASE"/>
    <property type="match status" value="1"/>
</dbReference>
<keyword evidence="3" id="KW-1185">Reference proteome</keyword>
<dbReference type="InterPro" id="IPR000073">
    <property type="entry name" value="AB_hydrolase_1"/>
</dbReference>
<dbReference type="Pfam" id="PF12697">
    <property type="entry name" value="Abhydrolase_6"/>
    <property type="match status" value="1"/>
</dbReference>
<protein>
    <submittedName>
        <fullName evidence="2">Pimeloyl-ACP methyl ester carboxylesterase</fullName>
    </submittedName>
</protein>
<gene>
    <name evidence="2" type="ORF">EDC28_102522</name>
</gene>
<dbReference type="PANTHER" id="PTHR43798:SF33">
    <property type="entry name" value="HYDROLASE, PUTATIVE (AFU_ORTHOLOGUE AFUA_2G14860)-RELATED"/>
    <property type="match status" value="1"/>
</dbReference>
<dbReference type="AlphaFoldDB" id="A0A3N1PPL6"/>
<dbReference type="EMBL" id="RJUL01000002">
    <property type="protein sequence ID" value="ROQ30129.1"/>
    <property type="molecule type" value="Genomic_DNA"/>
</dbReference>